<dbReference type="Gene3D" id="3.90.226.10">
    <property type="entry name" value="2-enoyl-CoA Hydratase, Chain A, domain 1"/>
    <property type="match status" value="1"/>
</dbReference>
<sequence length="265" mass="28374">MTVHEERFCPEPPLRLEHPGAGIVLLTLDRPALRNALDLELRRTLAETVQGLDEDPSVRVIVISGGPTVFAAGADLGELVEAGPLQVQQRRVEHYWQALAQCRKPIIAAVNGLALGGGCELALHADLIVAGATARFGQPEVRLGIMPGAGGTQRLVRAVGKYQALRLLLTGCLVGAEEALAMGLASEVAEEDALPRALALAGEIARLPALAVAQIKAVVRDGADLPLESALLLERQAFQLLFDSHDQKEGMRAFLEKREPEYQGR</sequence>
<dbReference type="SUPFAM" id="SSF52096">
    <property type="entry name" value="ClpP/crotonase"/>
    <property type="match status" value="1"/>
</dbReference>
<keyword evidence="2" id="KW-0456">Lyase</keyword>
<evidence type="ECO:0000313" key="7">
    <source>
        <dbReference type="Proteomes" id="UP001054892"/>
    </source>
</evidence>
<dbReference type="AlphaFoldDB" id="A0A6J4E9K4"/>
<accession>A0A6J4E9K4</accession>
<evidence type="ECO:0000256" key="3">
    <source>
        <dbReference type="RuleBase" id="RU003707"/>
    </source>
</evidence>
<dbReference type="RefSeq" id="WP_173173096.1">
    <property type="nucleotide sequence ID" value="NZ_AP023189.1"/>
</dbReference>
<dbReference type="KEGG" id="ptw:TUM18999_48240"/>
<evidence type="ECO:0000256" key="2">
    <source>
        <dbReference type="ARBA" id="ARBA00023239"/>
    </source>
</evidence>
<evidence type="ECO:0000313" key="4">
    <source>
        <dbReference type="EMBL" id="BCG26633.1"/>
    </source>
</evidence>
<dbReference type="GO" id="GO:0016836">
    <property type="term" value="F:hydro-lyase activity"/>
    <property type="evidence" value="ECO:0007669"/>
    <property type="project" value="UniProtKB-ARBA"/>
</dbReference>
<dbReference type="InterPro" id="IPR001753">
    <property type="entry name" value="Enoyl-CoA_hydra/iso"/>
</dbReference>
<gene>
    <name evidence="4" type="ORF">TUM18999_48240</name>
    <name evidence="5" type="ORF">TUM20286_03840</name>
</gene>
<dbReference type="FunFam" id="1.10.12.10:FF:000001">
    <property type="entry name" value="Probable enoyl-CoA hydratase, mitochondrial"/>
    <property type="match status" value="1"/>
</dbReference>
<dbReference type="InterPro" id="IPR018376">
    <property type="entry name" value="Enoyl-CoA_hyd/isom_CS"/>
</dbReference>
<evidence type="ECO:0000256" key="1">
    <source>
        <dbReference type="ARBA" id="ARBA00005254"/>
    </source>
</evidence>
<dbReference type="InterPro" id="IPR014748">
    <property type="entry name" value="Enoyl-CoA_hydra_C"/>
</dbReference>
<keyword evidence="7" id="KW-1185">Reference proteome</keyword>
<dbReference type="CDD" id="cd06558">
    <property type="entry name" value="crotonase-like"/>
    <property type="match status" value="1"/>
</dbReference>
<dbReference type="PROSITE" id="PS00166">
    <property type="entry name" value="ENOYL_COA_HYDRATASE"/>
    <property type="match status" value="1"/>
</dbReference>
<dbReference type="GO" id="GO:0006635">
    <property type="term" value="P:fatty acid beta-oxidation"/>
    <property type="evidence" value="ECO:0007669"/>
    <property type="project" value="TreeGrafter"/>
</dbReference>
<dbReference type="Gene3D" id="1.10.12.10">
    <property type="entry name" value="Lyase 2-enoyl-coa Hydratase, Chain A, domain 2"/>
    <property type="match status" value="1"/>
</dbReference>
<dbReference type="NCBIfam" id="NF006007">
    <property type="entry name" value="PRK08138.1"/>
    <property type="match status" value="1"/>
</dbReference>
<dbReference type="Proteomes" id="UP001054892">
    <property type="component" value="Unassembled WGS sequence"/>
</dbReference>
<dbReference type="EMBL" id="BQKM01000001">
    <property type="protein sequence ID" value="GJN50632.1"/>
    <property type="molecule type" value="Genomic_DNA"/>
</dbReference>
<evidence type="ECO:0000313" key="6">
    <source>
        <dbReference type="Proteomes" id="UP000509383"/>
    </source>
</evidence>
<dbReference type="Pfam" id="PF00378">
    <property type="entry name" value="ECH_1"/>
    <property type="match status" value="1"/>
</dbReference>
<organism evidence="4 6">
    <name type="scientific">Pseudomonas tohonis</name>
    <dbReference type="NCBI Taxonomy" id="2725477"/>
    <lineage>
        <taxon>Bacteria</taxon>
        <taxon>Pseudomonadati</taxon>
        <taxon>Pseudomonadota</taxon>
        <taxon>Gammaproteobacteria</taxon>
        <taxon>Pseudomonadales</taxon>
        <taxon>Pseudomonadaceae</taxon>
        <taxon>Pseudomonas</taxon>
    </lineage>
</organism>
<name>A0A6J4E9K4_9PSED</name>
<comment type="similarity">
    <text evidence="1 3">Belongs to the enoyl-CoA hydratase/isomerase family.</text>
</comment>
<dbReference type="EMBL" id="AP023189">
    <property type="protein sequence ID" value="BCG26633.1"/>
    <property type="molecule type" value="Genomic_DNA"/>
</dbReference>
<reference evidence="4 6" key="1">
    <citation type="submission" date="2020-05" db="EMBL/GenBank/DDBJ databases">
        <title>Characterization of novel class B3 metallo-beta-lactamase from novel Pseudomonas species.</title>
        <authorList>
            <person name="Yamada K."/>
            <person name="Aoki K."/>
            <person name="Ishii Y."/>
        </authorList>
    </citation>
    <scope>NUCLEOTIDE SEQUENCE [LARGE SCALE GENOMIC DNA]</scope>
    <source>
        <strain evidence="4 6">TUM18999</strain>
        <strain evidence="5 7">TUM20286</strain>
    </source>
</reference>
<dbReference type="FunFam" id="3.90.226.10:FF:000009">
    <property type="entry name" value="Carnitinyl-CoA dehydratase"/>
    <property type="match status" value="1"/>
</dbReference>
<proteinExistence type="inferred from homology"/>
<protein>
    <submittedName>
        <fullName evidence="4">Enoyl-CoA hydratase</fullName>
    </submittedName>
</protein>
<dbReference type="InterPro" id="IPR029045">
    <property type="entry name" value="ClpP/crotonase-like_dom_sf"/>
</dbReference>
<dbReference type="PANTHER" id="PTHR11941">
    <property type="entry name" value="ENOYL-COA HYDRATASE-RELATED"/>
    <property type="match status" value="1"/>
</dbReference>
<dbReference type="PANTHER" id="PTHR11941:SF54">
    <property type="entry name" value="ENOYL-COA HYDRATASE, MITOCHONDRIAL"/>
    <property type="match status" value="1"/>
</dbReference>
<dbReference type="Proteomes" id="UP000509383">
    <property type="component" value="Chromosome"/>
</dbReference>
<evidence type="ECO:0000313" key="5">
    <source>
        <dbReference type="EMBL" id="GJN50632.1"/>
    </source>
</evidence>